<dbReference type="PRINTS" id="PR00344">
    <property type="entry name" value="BCTRLSENSOR"/>
</dbReference>
<comment type="catalytic activity">
    <reaction evidence="1">
        <text>ATP + protein L-histidine = ADP + protein N-phospho-L-histidine.</text>
        <dbReference type="EC" id="2.7.13.3"/>
    </reaction>
</comment>
<dbReference type="InterPro" id="IPR013656">
    <property type="entry name" value="PAS_4"/>
</dbReference>
<feature type="domain" description="Response regulatory" evidence="6">
    <location>
        <begin position="522"/>
        <end position="636"/>
    </location>
</feature>
<dbReference type="PANTHER" id="PTHR43065:SF42">
    <property type="entry name" value="TWO-COMPONENT SENSOR PPRA"/>
    <property type="match status" value="1"/>
</dbReference>
<accession>A0A1P8US49</accession>
<reference evidence="8 9" key="1">
    <citation type="submission" date="2016-04" db="EMBL/GenBank/DDBJ databases">
        <title>Deep-sea bacteria in the southern Pacific.</title>
        <authorList>
            <person name="Tang K."/>
        </authorList>
    </citation>
    <scope>NUCLEOTIDE SEQUENCE [LARGE SCALE GENOMIC DNA]</scope>
    <source>
        <strain evidence="8 9">JLT2014</strain>
    </source>
</reference>
<dbReference type="SMART" id="SM00448">
    <property type="entry name" value="REC"/>
    <property type="match status" value="1"/>
</dbReference>
<gene>
    <name evidence="8" type="ORF">Ga0080574_TMP1900</name>
</gene>
<dbReference type="Pfam" id="PF08448">
    <property type="entry name" value="PAS_4"/>
    <property type="match status" value="1"/>
</dbReference>
<keyword evidence="9" id="KW-1185">Reference proteome</keyword>
<dbReference type="SUPFAM" id="SSF55785">
    <property type="entry name" value="PYP-like sensor domain (PAS domain)"/>
    <property type="match status" value="1"/>
</dbReference>
<dbReference type="Gene3D" id="3.30.450.20">
    <property type="entry name" value="PAS domain"/>
    <property type="match status" value="2"/>
</dbReference>
<feature type="domain" description="PAS" evidence="7">
    <location>
        <begin position="133"/>
        <end position="203"/>
    </location>
</feature>
<dbReference type="CDD" id="cd00130">
    <property type="entry name" value="PAS"/>
    <property type="match status" value="1"/>
</dbReference>
<dbReference type="Gene3D" id="1.10.287.130">
    <property type="match status" value="1"/>
</dbReference>
<dbReference type="EMBL" id="CP015093">
    <property type="protein sequence ID" value="APZ52234.1"/>
    <property type="molecule type" value="Genomic_DNA"/>
</dbReference>
<dbReference type="SUPFAM" id="SSF47384">
    <property type="entry name" value="Homodimeric domain of signal transducing histidine kinase"/>
    <property type="match status" value="1"/>
</dbReference>
<evidence type="ECO:0000256" key="3">
    <source>
        <dbReference type="ARBA" id="ARBA00022553"/>
    </source>
</evidence>
<dbReference type="InterPro" id="IPR011006">
    <property type="entry name" value="CheY-like_superfamily"/>
</dbReference>
<evidence type="ECO:0000256" key="4">
    <source>
        <dbReference type="PROSITE-ProRule" id="PRU00169"/>
    </source>
</evidence>
<proteinExistence type="predicted"/>
<dbReference type="InterPro" id="IPR003661">
    <property type="entry name" value="HisK_dim/P_dom"/>
</dbReference>
<dbReference type="KEGG" id="paby:Ga0080574_TMP1900"/>
<evidence type="ECO:0000259" key="6">
    <source>
        <dbReference type="PROSITE" id="PS50110"/>
    </source>
</evidence>
<name>A0A1P8US49_9RHOB</name>
<dbReference type="SMART" id="SM00091">
    <property type="entry name" value="PAS"/>
    <property type="match status" value="2"/>
</dbReference>
<dbReference type="InterPro" id="IPR035965">
    <property type="entry name" value="PAS-like_dom_sf"/>
</dbReference>
<evidence type="ECO:0000259" key="5">
    <source>
        <dbReference type="PROSITE" id="PS50109"/>
    </source>
</evidence>
<sequence length="652" mass="71226">MQDRTTVYRDIFMASPQAMAIFDADGRLVETNAAFKALLETRHIVCHPDMTVSHFVSSEVWHAPVLLLSGCGPGSVSCSYLISSPDGQNVDLQLRTMENGDSIVTLSDASEEAADRARLRDLIATRTQQLIASEERLSLIANEVPAGIAHIDKDFTILYANTRFARAYGITPAQMIGKNAYDILHPHTMEQSSRFFEQARRGMVVDFEMRVELPEQKFKDVRTLLRPEKPSVGDVIGFYLVSIDVTRRKATMRALMQSQKMDALGRMASGISHDFNNLLTIILGNLLPLTERPDCDGITEDFLMPAISAARRGSALTKRLVSLARREQFDARPTDIGEAIREIYSLLQSSVPSTLTINLRQTAALPSAVIDRAQFEMAILNLVLNARDATDGRGQIDITLGTYTLPPAEAEVSRLPAGNYISLSIRDNGCGMSEDLTEKIFEPFFTSKKGAGSGLGLSMVYGFVEQSNGTIHVNSRLGQGSEFTILLPSVDLAPEAYSAPLLPDISEPLPMEPPQNGTALGLALLVEDDADVRRALCRKITSFGLNVLEAANAQDALDVLGLVQGITAVISDLDMPGDMNGIALAHYLKNAHPDLHVVLMSGKPAHLHQDIWPADVPFLKKPFSKEELIETFAPLTSTPATSHTPSEDLFAK</sequence>
<dbReference type="PROSITE" id="PS50110">
    <property type="entry name" value="RESPONSE_REGULATORY"/>
    <property type="match status" value="1"/>
</dbReference>
<evidence type="ECO:0000313" key="8">
    <source>
        <dbReference type="EMBL" id="APZ52234.1"/>
    </source>
</evidence>
<dbReference type="Gene3D" id="3.40.50.2300">
    <property type="match status" value="1"/>
</dbReference>
<dbReference type="EC" id="2.7.13.3" evidence="2"/>
<dbReference type="Pfam" id="PF13188">
    <property type="entry name" value="PAS_8"/>
    <property type="match status" value="1"/>
</dbReference>
<dbReference type="CDD" id="cd00082">
    <property type="entry name" value="HisKA"/>
    <property type="match status" value="1"/>
</dbReference>
<dbReference type="InterPro" id="IPR001789">
    <property type="entry name" value="Sig_transdc_resp-reg_receiver"/>
</dbReference>
<evidence type="ECO:0000259" key="7">
    <source>
        <dbReference type="PROSITE" id="PS50112"/>
    </source>
</evidence>
<dbReference type="SMART" id="SM00388">
    <property type="entry name" value="HisKA"/>
    <property type="match status" value="1"/>
</dbReference>
<keyword evidence="3 4" id="KW-0597">Phosphoprotein</keyword>
<dbReference type="InterPro" id="IPR005467">
    <property type="entry name" value="His_kinase_dom"/>
</dbReference>
<feature type="modified residue" description="4-aspartylphosphate" evidence="4">
    <location>
        <position position="572"/>
    </location>
</feature>
<dbReference type="Gene3D" id="3.30.565.10">
    <property type="entry name" value="Histidine kinase-like ATPase, C-terminal domain"/>
    <property type="match status" value="1"/>
</dbReference>
<feature type="domain" description="Histidine kinase" evidence="5">
    <location>
        <begin position="270"/>
        <end position="491"/>
    </location>
</feature>
<dbReference type="PROSITE" id="PS50112">
    <property type="entry name" value="PAS"/>
    <property type="match status" value="1"/>
</dbReference>
<dbReference type="AlphaFoldDB" id="A0A1P8US49"/>
<organism evidence="8 9">
    <name type="scientific">Salipiger abyssi</name>
    <dbReference type="NCBI Taxonomy" id="1250539"/>
    <lineage>
        <taxon>Bacteria</taxon>
        <taxon>Pseudomonadati</taxon>
        <taxon>Pseudomonadota</taxon>
        <taxon>Alphaproteobacteria</taxon>
        <taxon>Rhodobacterales</taxon>
        <taxon>Roseobacteraceae</taxon>
        <taxon>Salipiger</taxon>
    </lineage>
</organism>
<dbReference type="SMART" id="SM00387">
    <property type="entry name" value="HATPase_c"/>
    <property type="match status" value="1"/>
</dbReference>
<dbReference type="GO" id="GO:0000155">
    <property type="term" value="F:phosphorelay sensor kinase activity"/>
    <property type="evidence" value="ECO:0007669"/>
    <property type="project" value="InterPro"/>
</dbReference>
<dbReference type="InterPro" id="IPR036097">
    <property type="entry name" value="HisK_dim/P_sf"/>
</dbReference>
<protein>
    <recommendedName>
        <fullName evidence="2">histidine kinase</fullName>
        <ecNumber evidence="2">2.7.13.3</ecNumber>
    </recommendedName>
</protein>
<dbReference type="SUPFAM" id="SSF55874">
    <property type="entry name" value="ATPase domain of HSP90 chaperone/DNA topoisomerase II/histidine kinase"/>
    <property type="match status" value="1"/>
</dbReference>
<dbReference type="InterPro" id="IPR004358">
    <property type="entry name" value="Sig_transdc_His_kin-like_C"/>
</dbReference>
<dbReference type="STRING" id="1250539.Ga0080574_TMP1900"/>
<evidence type="ECO:0000256" key="2">
    <source>
        <dbReference type="ARBA" id="ARBA00012438"/>
    </source>
</evidence>
<evidence type="ECO:0000313" key="9">
    <source>
        <dbReference type="Proteomes" id="UP000187059"/>
    </source>
</evidence>
<dbReference type="SUPFAM" id="SSF52172">
    <property type="entry name" value="CheY-like"/>
    <property type="match status" value="1"/>
</dbReference>
<dbReference type="PANTHER" id="PTHR43065">
    <property type="entry name" value="SENSOR HISTIDINE KINASE"/>
    <property type="match status" value="1"/>
</dbReference>
<dbReference type="InterPro" id="IPR000014">
    <property type="entry name" value="PAS"/>
</dbReference>
<dbReference type="NCBIfam" id="TIGR00229">
    <property type="entry name" value="sensory_box"/>
    <property type="match status" value="1"/>
</dbReference>
<dbReference type="Proteomes" id="UP000187059">
    <property type="component" value="Chromosome"/>
</dbReference>
<dbReference type="InterPro" id="IPR036890">
    <property type="entry name" value="HATPase_C_sf"/>
</dbReference>
<dbReference type="InterPro" id="IPR003594">
    <property type="entry name" value="HATPase_dom"/>
</dbReference>
<dbReference type="Pfam" id="PF02518">
    <property type="entry name" value="HATPase_c"/>
    <property type="match status" value="1"/>
</dbReference>
<evidence type="ECO:0000256" key="1">
    <source>
        <dbReference type="ARBA" id="ARBA00000085"/>
    </source>
</evidence>
<dbReference type="PROSITE" id="PS50109">
    <property type="entry name" value="HIS_KIN"/>
    <property type="match status" value="1"/>
</dbReference>
<dbReference type="Pfam" id="PF00072">
    <property type="entry name" value="Response_reg"/>
    <property type="match status" value="1"/>
</dbReference>